<dbReference type="Gene3D" id="2.20.110.10">
    <property type="entry name" value="Histone H3 K4-specific methyltransferase SET7/9 N-terminal domain"/>
    <property type="match status" value="3"/>
</dbReference>
<feature type="chain" id="PRO_5015715414" description="Preprotein translocase YidC" evidence="1">
    <location>
        <begin position="19"/>
        <end position="227"/>
    </location>
</feature>
<dbReference type="SUPFAM" id="SSF82185">
    <property type="entry name" value="Histone H3 K4-specific methyltransferase SET7/9 N-terminal domain"/>
    <property type="match status" value="2"/>
</dbReference>
<evidence type="ECO:0000256" key="1">
    <source>
        <dbReference type="SAM" id="SignalP"/>
    </source>
</evidence>
<feature type="signal peptide" evidence="1">
    <location>
        <begin position="1"/>
        <end position="18"/>
    </location>
</feature>
<gene>
    <name evidence="2" type="ORF">BST85_07510</name>
</gene>
<dbReference type="Pfam" id="PF07661">
    <property type="entry name" value="MORN_2"/>
    <property type="match status" value="2"/>
</dbReference>
<dbReference type="InterPro" id="IPR011652">
    <property type="entry name" value="MORN_2"/>
</dbReference>
<dbReference type="RefSeq" id="WP_104812686.1">
    <property type="nucleotide sequence ID" value="NZ_MQUB01000001.1"/>
</dbReference>
<keyword evidence="3" id="KW-1185">Reference proteome</keyword>
<evidence type="ECO:0000313" key="3">
    <source>
        <dbReference type="Proteomes" id="UP000239800"/>
    </source>
</evidence>
<dbReference type="OrthoDB" id="9785122at2"/>
<name>A0A2S7KQ95_9FLAO</name>
<evidence type="ECO:0008006" key="4">
    <source>
        <dbReference type="Google" id="ProtNLM"/>
    </source>
</evidence>
<dbReference type="AlphaFoldDB" id="A0A2S7KQ95"/>
<accession>A0A2S7KQ95</accession>
<comment type="caution">
    <text evidence="2">The sequence shown here is derived from an EMBL/GenBank/DDBJ whole genome shotgun (WGS) entry which is preliminary data.</text>
</comment>
<evidence type="ECO:0000313" key="2">
    <source>
        <dbReference type="EMBL" id="PQB04758.1"/>
    </source>
</evidence>
<dbReference type="PANTHER" id="PTHR33706">
    <property type="entry name" value="MORN VARIANT REPEAT PROTEIN"/>
    <property type="match status" value="1"/>
</dbReference>
<reference evidence="2 3" key="1">
    <citation type="submission" date="2016-11" db="EMBL/GenBank/DDBJ databases">
        <title>Trade-off between light-utilization and light-protection in marine flavobacteria.</title>
        <authorList>
            <person name="Kumagai Y."/>
        </authorList>
    </citation>
    <scope>NUCLEOTIDE SEQUENCE [LARGE SCALE GENOMIC DNA]</scope>
    <source>
        <strain evidence="2 3">NBRC 107741</strain>
    </source>
</reference>
<keyword evidence="1" id="KW-0732">Signal</keyword>
<organism evidence="2 3">
    <name type="scientific">Aureitalea marina</name>
    <dbReference type="NCBI Taxonomy" id="930804"/>
    <lineage>
        <taxon>Bacteria</taxon>
        <taxon>Pseudomonadati</taxon>
        <taxon>Bacteroidota</taxon>
        <taxon>Flavobacteriia</taxon>
        <taxon>Flavobacteriales</taxon>
        <taxon>Flavobacteriaceae</taxon>
        <taxon>Aureitalea</taxon>
    </lineage>
</organism>
<proteinExistence type="predicted"/>
<protein>
    <recommendedName>
        <fullName evidence="4">Preprotein translocase YidC</fullName>
    </recommendedName>
</protein>
<dbReference type="PANTHER" id="PTHR33706:SF1">
    <property type="entry name" value="TPR REPEAT PROTEIN"/>
    <property type="match status" value="1"/>
</dbReference>
<sequence>MKRLLTVFILIVVGNLSAQEFNQVDKAGERHGPWRKYYEGTQQLRYQGSFEHGKEVGEFRFYCGDCGDQPSVIKQFQKNSNTTEVSYFTPNGLLVSTGKMVGKAREGEWLFFHKGTDQVMTREFYTNGKLDGNWETYYPNGQVTEKITYKDGIKEGPNQYFSPEGVLLKDLAYVQDELQGEAIYYNAKGDVVIKGFYKNGKKHGLWTNYADGKLISEERFPKPKKKQ</sequence>
<dbReference type="Proteomes" id="UP000239800">
    <property type="component" value="Unassembled WGS sequence"/>
</dbReference>
<dbReference type="EMBL" id="MQUB01000001">
    <property type="protein sequence ID" value="PQB04758.1"/>
    <property type="molecule type" value="Genomic_DNA"/>
</dbReference>